<dbReference type="WBParaSite" id="HNAJ_0000044001-mRNA-1">
    <property type="protein sequence ID" value="HNAJ_0000044001-mRNA-1"/>
    <property type="gene ID" value="HNAJ_0000044001"/>
</dbReference>
<comment type="catalytic activity">
    <reaction evidence="4">
        <text>O-phospho-L-seryl-[protein] + H2O = L-seryl-[protein] + phosphate</text>
        <dbReference type="Rhea" id="RHEA:20629"/>
        <dbReference type="Rhea" id="RHEA-COMP:9863"/>
        <dbReference type="Rhea" id="RHEA-COMP:11604"/>
        <dbReference type="ChEBI" id="CHEBI:15377"/>
        <dbReference type="ChEBI" id="CHEBI:29999"/>
        <dbReference type="ChEBI" id="CHEBI:43474"/>
        <dbReference type="ChEBI" id="CHEBI:83421"/>
        <dbReference type="EC" id="3.1.3.16"/>
    </reaction>
</comment>
<dbReference type="STRING" id="102285.A0A0R3T0S4"/>
<dbReference type="Proteomes" id="UP000278807">
    <property type="component" value="Unassembled WGS sequence"/>
</dbReference>
<evidence type="ECO:0000256" key="5">
    <source>
        <dbReference type="ARBA" id="ARBA00048336"/>
    </source>
</evidence>
<comment type="similarity">
    <text evidence="1">Belongs to the protein-tyrosine phosphatase family. Non-receptor class dual specificity subfamily.</text>
</comment>
<organism evidence="10">
    <name type="scientific">Rodentolepis nana</name>
    <name type="common">Dwarf tapeworm</name>
    <name type="synonym">Hymenolepis nana</name>
    <dbReference type="NCBI Taxonomy" id="102285"/>
    <lineage>
        <taxon>Eukaryota</taxon>
        <taxon>Metazoa</taxon>
        <taxon>Spiralia</taxon>
        <taxon>Lophotrochozoa</taxon>
        <taxon>Platyhelminthes</taxon>
        <taxon>Cestoda</taxon>
        <taxon>Eucestoda</taxon>
        <taxon>Cyclophyllidea</taxon>
        <taxon>Hymenolepididae</taxon>
        <taxon>Rodentolepis</taxon>
    </lineage>
</organism>
<evidence type="ECO:0000313" key="8">
    <source>
        <dbReference type="EMBL" id="VDN96300.1"/>
    </source>
</evidence>
<gene>
    <name evidence="8" type="ORF">HNAJ_LOCUS441</name>
</gene>
<dbReference type="GO" id="GO:0005829">
    <property type="term" value="C:cytosol"/>
    <property type="evidence" value="ECO:0007669"/>
    <property type="project" value="TreeGrafter"/>
</dbReference>
<sequence length="343" mass="38234">MGSQITKIIPNLYIGSNETARDETELIAKCITHILAVQSDDAEISKLSKYEYLKAYVGKPVSRALFRVIPQTNDFIHHSRMVGGNVLVYSESGTSANVAVVAAYLMTLYDLNSKIAVSTIQGCLPPAHPTENLQLQLDRFDSTSPEELRGDAPISSESERQRLLEKFGPWEFIERDKRELKEALNVHDNFKASGDIIITSGESRPRQRLIRCPFFIVGNIVDPHISNGVLPLSQQDFDELEQIPLTPSDSEKSLSEEGEVPGSIPVPNRTASPTIFSNGNSSSTRQTSKSQLIDNIFSMTDDMQIRKNEDGATTRIYQNLSSTAPVFQDFTRRYLDDRSGHPK</sequence>
<evidence type="ECO:0000256" key="1">
    <source>
        <dbReference type="ARBA" id="ARBA00008601"/>
    </source>
</evidence>
<evidence type="ECO:0000256" key="6">
    <source>
        <dbReference type="SAM" id="MobiDB-lite"/>
    </source>
</evidence>
<evidence type="ECO:0000256" key="2">
    <source>
        <dbReference type="ARBA" id="ARBA00022801"/>
    </source>
</evidence>
<evidence type="ECO:0000259" key="7">
    <source>
        <dbReference type="SMART" id="SM00195"/>
    </source>
</evidence>
<dbReference type="PANTHER" id="PTHR45948:SF2">
    <property type="entry name" value="DUAL SPECIFICITY PROTEIN PHOSPHATASE"/>
    <property type="match status" value="1"/>
</dbReference>
<dbReference type="Pfam" id="PF00782">
    <property type="entry name" value="DSPc"/>
    <property type="match status" value="1"/>
</dbReference>
<dbReference type="GO" id="GO:0007165">
    <property type="term" value="P:signal transduction"/>
    <property type="evidence" value="ECO:0007669"/>
    <property type="project" value="TreeGrafter"/>
</dbReference>
<dbReference type="AlphaFoldDB" id="A0A0R3T0S4"/>
<evidence type="ECO:0000313" key="9">
    <source>
        <dbReference type="Proteomes" id="UP000278807"/>
    </source>
</evidence>
<reference evidence="10" key="1">
    <citation type="submission" date="2017-02" db="UniProtKB">
        <authorList>
            <consortium name="WormBaseParasite"/>
        </authorList>
    </citation>
    <scope>IDENTIFICATION</scope>
</reference>
<feature type="compositionally biased region" description="Polar residues" evidence="6">
    <location>
        <begin position="269"/>
        <end position="289"/>
    </location>
</feature>
<comment type="catalytic activity">
    <reaction evidence="5">
        <text>O-phospho-L-threonyl-[protein] + H2O = L-threonyl-[protein] + phosphate</text>
        <dbReference type="Rhea" id="RHEA:47004"/>
        <dbReference type="Rhea" id="RHEA-COMP:11060"/>
        <dbReference type="Rhea" id="RHEA-COMP:11605"/>
        <dbReference type="ChEBI" id="CHEBI:15377"/>
        <dbReference type="ChEBI" id="CHEBI:30013"/>
        <dbReference type="ChEBI" id="CHEBI:43474"/>
        <dbReference type="ChEBI" id="CHEBI:61977"/>
        <dbReference type="EC" id="3.1.3.16"/>
    </reaction>
</comment>
<evidence type="ECO:0000256" key="3">
    <source>
        <dbReference type="ARBA" id="ARBA00022912"/>
    </source>
</evidence>
<name>A0A0R3T0S4_RODNA</name>
<dbReference type="PANTHER" id="PTHR45948">
    <property type="entry name" value="DUAL SPECIFICITY PROTEIN PHOSPHATASE DDB_G0269404-RELATED"/>
    <property type="match status" value="1"/>
</dbReference>
<feature type="region of interest" description="Disordered" evidence="6">
    <location>
        <begin position="246"/>
        <end position="289"/>
    </location>
</feature>
<dbReference type="InterPro" id="IPR020422">
    <property type="entry name" value="TYR_PHOSPHATASE_DUAL_dom"/>
</dbReference>
<dbReference type="OrthoDB" id="9979246at2759"/>
<dbReference type="EMBL" id="UZAE01000115">
    <property type="protein sequence ID" value="VDN96300.1"/>
    <property type="molecule type" value="Genomic_DNA"/>
</dbReference>
<reference evidence="8 9" key="2">
    <citation type="submission" date="2018-11" db="EMBL/GenBank/DDBJ databases">
        <authorList>
            <consortium name="Pathogen Informatics"/>
        </authorList>
    </citation>
    <scope>NUCLEOTIDE SEQUENCE [LARGE SCALE GENOMIC DNA]</scope>
</reference>
<dbReference type="Gene3D" id="3.90.190.10">
    <property type="entry name" value="Protein tyrosine phosphatase superfamily"/>
    <property type="match status" value="1"/>
</dbReference>
<keyword evidence="9" id="KW-1185">Reference proteome</keyword>
<feature type="domain" description="Tyrosine-protein phosphatase" evidence="7">
    <location>
        <begin position="4"/>
        <end position="143"/>
    </location>
</feature>
<dbReference type="SUPFAM" id="SSF52799">
    <property type="entry name" value="(Phosphotyrosine protein) phosphatases II"/>
    <property type="match status" value="1"/>
</dbReference>
<accession>A0A0R3T0S4</accession>
<protein>
    <submittedName>
        <fullName evidence="10">Tyrosine-protein phosphatase domain-containing protein</fullName>
    </submittedName>
</protein>
<evidence type="ECO:0000313" key="10">
    <source>
        <dbReference type="WBParaSite" id="HNAJ_0000044001-mRNA-1"/>
    </source>
</evidence>
<evidence type="ECO:0000256" key="4">
    <source>
        <dbReference type="ARBA" id="ARBA00047761"/>
    </source>
</evidence>
<keyword evidence="2" id="KW-0378">Hydrolase</keyword>
<dbReference type="InterPro" id="IPR029021">
    <property type="entry name" value="Prot-tyrosine_phosphatase-like"/>
</dbReference>
<dbReference type="SMART" id="SM00195">
    <property type="entry name" value="DSPc"/>
    <property type="match status" value="1"/>
</dbReference>
<keyword evidence="3" id="KW-0904">Protein phosphatase</keyword>
<proteinExistence type="inferred from homology"/>
<dbReference type="GO" id="GO:0004722">
    <property type="term" value="F:protein serine/threonine phosphatase activity"/>
    <property type="evidence" value="ECO:0007669"/>
    <property type="project" value="UniProtKB-EC"/>
</dbReference>
<dbReference type="InterPro" id="IPR000340">
    <property type="entry name" value="Dual-sp_phosphatase_cat-dom"/>
</dbReference>
<dbReference type="GO" id="GO:0004725">
    <property type="term" value="F:protein tyrosine phosphatase activity"/>
    <property type="evidence" value="ECO:0007669"/>
    <property type="project" value="TreeGrafter"/>
</dbReference>